<feature type="compositionally biased region" description="Basic and acidic residues" evidence="1">
    <location>
        <begin position="1265"/>
        <end position="1286"/>
    </location>
</feature>
<dbReference type="PaxDb" id="121845-A0A1S3DEM0"/>
<feature type="region of interest" description="Disordered" evidence="1">
    <location>
        <begin position="1676"/>
        <end position="1791"/>
    </location>
</feature>
<dbReference type="RefSeq" id="XP_008480203.2">
    <property type="nucleotide sequence ID" value="XM_008481981.3"/>
</dbReference>
<feature type="compositionally biased region" description="Basic residues" evidence="1">
    <location>
        <begin position="1984"/>
        <end position="1993"/>
    </location>
</feature>
<feature type="region of interest" description="Disordered" evidence="1">
    <location>
        <begin position="483"/>
        <end position="640"/>
    </location>
</feature>
<sequence length="1993" mass="224369">MDMEDQEVAGFTTVGTSEYRVGPRTPPTKYSDGPRTPPIEYRGGPRTPPTRVGSRTPPTEYRGGSRTPPTRDGPRTPPTKYSVRSRTPPTRIGARTPPTKYSVGPRTPPSPPMGHERDQVTPSPPMRQDRSQVTPTVSPNRVQETPSRSTTPTGSPSSGEKQFTPSKEGQKKINRLKTLLNICNKRQETLLVQKQNEKHRKDEGPKRRLKNEEDKSPMGKETDENDEKGAPKSPRENVVKEKLKEEESVEETMAETVEKNAEEKVKEEKGIRKEMDKKLEEENSVQESLIDTSAENMEEEDPGIENMEVELNEEETVQKTAVEETTEEKIEEQFEHQDNVNEDNPDEKVLSERTDDKKMEVEPEVETIPVDIKIEKLVEKEPVPKMENQEVKIEGTNTKKEPPIQKTPLEMKVAKDPRVPSADPCVRVKTNTKPCATVKPNANTTALPTSGNKLSAANLGSANKGVPVVAKKPHSKHPCVKKLIEINMWDKEKTDKKFNRDGKQLKSGTDTSPNKGTPNGPNDKENTAKNSRENRDAKESNKPDPSKHCSKDAKKEVIGQTEAIKSSKDVKENEIGKTAGKSCNAKNDLSKSAVNELDKHDKVSKTTSLSPTKPIDLLKNKQSPEKGFSPNKAKEDTTVISLDPEQLGIKEDELIRALQVTVTVIDCRLERTNRNRNSTETTHGKASTENRMKTPEKESTDVRKSLEKAEKSDTLPLKKTATSMKEMLKISKERHLRKQKSQEEMEIGQEKENKVVQDRKDPGNEKKYLPQGQTETPNSKVARFQTIKLSLEKKLLKTPNNNIIQSHLERVNKLLAKLERRKANPSASIESNNLDDNNKLVHKNKLHDNKLVDRLETGKGMARESGEALKNKPSEILRNITPLHGKRNEEENREKEGGDVKRIESVDAQTRLGKATNTKQESSPELSESSHRKPSTDARDKHEKSPKLERSPKGVGKDTDGKKAKENKRLAVIKKQLQELKSKKQQMEQSMAGTSNQGGNKQSSPSKVGEKFHPTKETKDGKVCVELSPNSKIIVPAHMLPKVLLEPCDELANEYRAKLLNIKRELTEKGSTTHVSQDKTENDFITAIKKQIAEEIKNKVKASSPPHNDSSSMSPKQITTTAIVDLKELRQTQNDIITVYNKNLSKELFRSNTNQSPTQTMEHTASETRKDETTDGQDSSTNINIQTSTSVSNSININITNQATPSCLDEEDEFIKRYVKPLTQNQNGSFDIRENDKEDMTKTDKSNEIKVDTQETPQMSCKRQLRTEESTNSVNDEHESSNVQEKDGIVVSTDQAITDTKDAFDTVADKTIDGASNETINDVNNETLDNSVIDEPTTSKDMKTNLFEQLQQDFYNNQDKYLIPNRVENKVDNSDENKEDDSLDENKEDKEETKDTKCRIFEELEKEFYNNPGKFKKLGPKRKTKPEKQEPAKKTENKANLFEKLEQDFYNNQKKYGTNEKPLENDEDIIEIESDASNPLESKHQGTTPDANVKDIANNDESLEESSRNSADLDDKAVLEDANEQTNTETQDSIYQTTDTFDTDTVDSAISQDSQDANSHANSQSLSEDKKDTPNDNKTLDSQNAFHGFKLPEKIESIKRLHSLTDLIIAIEQHLSHIEKRPSNERKTVKKATKRRKSDARDVAQDGNNTNSVPTDVKRPRIQESNDELVGKVNDANATGVRKAKAQRNSVEGENTIDTNQIDKSRIQRSRIEPDTSVTNRIGKSIQRSVEQPQNTNTNTTGIRKAVQRSSFEAETSENPIERIDFKRPRLQRSSEESGYGSVDLNEDTEEEPPIPRLVIKRRIGSNATNQDRHKTGVKANQDGHLVSKVEKSKIATSTSWEEDKSTRIATNRRERITDKIDRGTKEFDRVASNKEVEISNRIGNKEGIDGKSDRLVKGGIEFSRIATYRDEGCSGNNKEGQQYSQETLQMALDAVNNDINDHVRADIKILPRPASSKPKRPPPTQQKRYDASDLYKPRLSFTSKRRKLPPPT</sequence>
<evidence type="ECO:0000313" key="2">
    <source>
        <dbReference type="Proteomes" id="UP000079169"/>
    </source>
</evidence>
<feature type="region of interest" description="Disordered" evidence="1">
    <location>
        <begin position="822"/>
        <end position="1020"/>
    </location>
</feature>
<feature type="compositionally biased region" description="Acidic residues" evidence="1">
    <location>
        <begin position="296"/>
        <end position="315"/>
    </location>
</feature>
<feature type="compositionally biased region" description="Basic and acidic residues" evidence="1">
    <location>
        <begin position="740"/>
        <end position="768"/>
    </location>
</feature>
<feature type="region of interest" description="Disordered" evidence="1">
    <location>
        <begin position="1226"/>
        <end position="1286"/>
    </location>
</feature>
<reference evidence="3" key="1">
    <citation type="submission" date="2025-08" db="UniProtKB">
        <authorList>
            <consortium name="RefSeq"/>
        </authorList>
    </citation>
    <scope>IDENTIFICATION</scope>
</reference>
<feature type="compositionally biased region" description="Basic and acidic residues" evidence="1">
    <location>
        <begin position="976"/>
        <end position="986"/>
    </location>
</feature>
<feature type="compositionally biased region" description="Basic and acidic residues" evidence="1">
    <location>
        <begin position="1384"/>
        <end position="1396"/>
    </location>
</feature>
<feature type="region of interest" description="Disordered" evidence="1">
    <location>
        <begin position="188"/>
        <end position="364"/>
    </location>
</feature>
<feature type="compositionally biased region" description="Basic and acidic residues" evidence="1">
    <location>
        <begin position="1367"/>
        <end position="1376"/>
    </location>
</feature>
<feature type="compositionally biased region" description="Basic and acidic residues" evidence="1">
    <location>
        <begin position="886"/>
        <end position="905"/>
    </location>
</feature>
<feature type="compositionally biased region" description="Basic and acidic residues" evidence="1">
    <location>
        <begin position="1164"/>
        <end position="1173"/>
    </location>
</feature>
<feature type="compositionally biased region" description="Polar residues" evidence="1">
    <location>
        <begin position="825"/>
        <end position="835"/>
    </location>
</feature>
<feature type="compositionally biased region" description="Polar residues" evidence="1">
    <location>
        <begin position="1716"/>
        <end position="1759"/>
    </location>
</feature>
<evidence type="ECO:0000313" key="3">
    <source>
        <dbReference type="RefSeq" id="XP_008480203.2"/>
    </source>
</evidence>
<feature type="region of interest" description="Disordered" evidence="1">
    <location>
        <begin position="1949"/>
        <end position="1993"/>
    </location>
</feature>
<feature type="compositionally biased region" description="Low complexity" evidence="1">
    <location>
        <begin position="145"/>
        <end position="159"/>
    </location>
</feature>
<feature type="compositionally biased region" description="Basic and acidic residues" evidence="1">
    <location>
        <begin position="327"/>
        <end position="339"/>
    </location>
</feature>
<feature type="region of interest" description="Disordered" evidence="1">
    <location>
        <begin position="1148"/>
        <end position="1184"/>
    </location>
</feature>
<name>A0A1S3DEM0_DIACI</name>
<feature type="compositionally biased region" description="Polar residues" evidence="1">
    <location>
        <begin position="1150"/>
        <end position="1163"/>
    </location>
</feature>
<dbReference type="STRING" id="121845.A0A1S3DEM0"/>
<feature type="compositionally biased region" description="Polar residues" evidence="1">
    <location>
        <begin position="506"/>
        <end position="520"/>
    </location>
</feature>
<dbReference type="Proteomes" id="UP000079169">
    <property type="component" value="Unplaced"/>
</dbReference>
<feature type="compositionally biased region" description="Acidic residues" evidence="1">
    <location>
        <begin position="1465"/>
        <end position="1474"/>
    </location>
</feature>
<feature type="region of interest" description="Disordered" evidence="1">
    <location>
        <begin position="1"/>
        <end position="175"/>
    </location>
</feature>
<feature type="compositionally biased region" description="Polar residues" evidence="1">
    <location>
        <begin position="285"/>
        <end position="295"/>
    </location>
</feature>
<feature type="compositionally biased region" description="Basic residues" evidence="1">
    <location>
        <begin position="1414"/>
        <end position="1425"/>
    </location>
</feature>
<feature type="compositionally biased region" description="Polar residues" evidence="1">
    <location>
        <begin position="131"/>
        <end position="144"/>
    </location>
</feature>
<feature type="compositionally biased region" description="Polar residues" evidence="1">
    <location>
        <begin position="915"/>
        <end position="927"/>
    </location>
</feature>
<feature type="compositionally biased region" description="Basic and acidic residues" evidence="1">
    <location>
        <begin position="1426"/>
        <end position="1447"/>
    </location>
</feature>
<feature type="compositionally biased region" description="Basic and acidic residues" evidence="1">
    <location>
        <begin position="565"/>
        <end position="575"/>
    </location>
</feature>
<feature type="compositionally biased region" description="Polar residues" evidence="1">
    <location>
        <begin position="1476"/>
        <end position="1490"/>
    </location>
</feature>
<feature type="compositionally biased region" description="Basic and acidic residues" evidence="1">
    <location>
        <begin position="1567"/>
        <end position="1579"/>
    </location>
</feature>
<feature type="compositionally biased region" description="Basic and acidic residues" evidence="1">
    <location>
        <begin position="256"/>
        <end position="281"/>
    </location>
</feature>
<organism evidence="2 3">
    <name type="scientific">Diaphorina citri</name>
    <name type="common">Asian citrus psyllid</name>
    <dbReference type="NCBI Taxonomy" id="121845"/>
    <lineage>
        <taxon>Eukaryota</taxon>
        <taxon>Metazoa</taxon>
        <taxon>Ecdysozoa</taxon>
        <taxon>Arthropoda</taxon>
        <taxon>Hexapoda</taxon>
        <taxon>Insecta</taxon>
        <taxon>Pterygota</taxon>
        <taxon>Neoptera</taxon>
        <taxon>Paraneoptera</taxon>
        <taxon>Hemiptera</taxon>
        <taxon>Sternorrhyncha</taxon>
        <taxon>Psylloidea</taxon>
        <taxon>Psyllidae</taxon>
        <taxon>Diaphorininae</taxon>
        <taxon>Diaphorina</taxon>
    </lineage>
</organism>
<feature type="compositionally biased region" description="Polar residues" evidence="1">
    <location>
        <begin position="1687"/>
        <end position="1700"/>
    </location>
</feature>
<feature type="compositionally biased region" description="Basic and acidic residues" evidence="1">
    <location>
        <begin position="346"/>
        <end position="361"/>
    </location>
</feature>
<feature type="compositionally biased region" description="Basic and acidic residues" evidence="1">
    <location>
        <begin position="1760"/>
        <end position="1776"/>
    </location>
</feature>
<dbReference type="KEGG" id="dci:103516985"/>
<feature type="compositionally biased region" description="Basic and acidic residues" evidence="1">
    <location>
        <begin position="682"/>
        <end position="713"/>
    </location>
</feature>
<feature type="region of interest" description="Disordered" evidence="1">
    <location>
        <begin position="1619"/>
        <end position="1663"/>
    </location>
</feature>
<accession>A0A1S3DEM0</accession>
<feature type="compositionally biased region" description="Basic and acidic residues" evidence="1">
    <location>
        <begin position="928"/>
        <end position="969"/>
    </location>
</feature>
<feature type="compositionally biased region" description="Polar residues" evidence="1">
    <location>
        <begin position="584"/>
        <end position="593"/>
    </location>
</feature>
<feature type="compositionally biased region" description="Basic and acidic residues" evidence="1">
    <location>
        <begin position="195"/>
        <end position="246"/>
    </location>
</feature>
<feature type="compositionally biased region" description="Basic and acidic residues" evidence="1">
    <location>
        <begin position="1231"/>
        <end position="1253"/>
    </location>
</feature>
<feature type="region of interest" description="Disordered" evidence="1">
    <location>
        <begin position="1317"/>
        <end position="1340"/>
    </location>
</feature>
<feature type="compositionally biased region" description="Polar residues" evidence="1">
    <location>
        <begin position="992"/>
        <end position="1006"/>
    </location>
</feature>
<feature type="region of interest" description="Disordered" evidence="1">
    <location>
        <begin position="387"/>
        <end position="426"/>
    </location>
</feature>
<feature type="compositionally biased region" description="Basic and acidic residues" evidence="1">
    <location>
        <begin position="1968"/>
        <end position="1977"/>
    </location>
</feature>
<feature type="region of interest" description="Disordered" evidence="1">
    <location>
        <begin position="1409"/>
        <end position="1515"/>
    </location>
</feature>
<feature type="compositionally biased region" description="Polar residues" evidence="1">
    <location>
        <begin position="1317"/>
        <end position="1330"/>
    </location>
</feature>
<protein>
    <submittedName>
        <fullName evidence="3">Dentin sialophosphoprotein</fullName>
    </submittedName>
</protein>
<feature type="compositionally biased region" description="Basic and acidic residues" evidence="1">
    <location>
        <begin position="1008"/>
        <end position="1020"/>
    </location>
</feature>
<feature type="compositionally biased region" description="Basic and acidic residues" evidence="1">
    <location>
        <begin position="1505"/>
        <end position="1515"/>
    </location>
</feature>
<proteinExistence type="predicted"/>
<feature type="region of interest" description="Disordered" evidence="1">
    <location>
        <begin position="1358"/>
        <end position="1396"/>
    </location>
</feature>
<keyword evidence="2" id="KW-1185">Reference proteome</keyword>
<feature type="compositionally biased region" description="Basic and acidic residues" evidence="1">
    <location>
        <begin position="483"/>
        <end position="504"/>
    </location>
</feature>
<gene>
    <name evidence="3" type="primary">LOC103516985</name>
</gene>
<feature type="region of interest" description="Disordered" evidence="1">
    <location>
        <begin position="1550"/>
        <end position="1585"/>
    </location>
</feature>
<feature type="compositionally biased region" description="Basic and acidic residues" evidence="1">
    <location>
        <begin position="846"/>
        <end position="875"/>
    </location>
</feature>
<feature type="compositionally biased region" description="Polar residues" evidence="1">
    <location>
        <begin position="1550"/>
        <end position="1566"/>
    </location>
</feature>
<feature type="region of interest" description="Disordered" evidence="1">
    <location>
        <begin position="733"/>
        <end position="778"/>
    </location>
</feature>
<evidence type="ECO:0000256" key="1">
    <source>
        <dbReference type="SAM" id="MobiDB-lite"/>
    </source>
</evidence>
<feature type="compositionally biased region" description="Basic and acidic residues" evidence="1">
    <location>
        <begin position="387"/>
        <end position="403"/>
    </location>
</feature>
<feature type="compositionally biased region" description="Basic and acidic residues" evidence="1">
    <location>
        <begin position="1701"/>
        <end position="1714"/>
    </location>
</feature>
<feature type="region of interest" description="Disordered" evidence="1">
    <location>
        <begin position="675"/>
        <end position="713"/>
    </location>
</feature>
<feature type="compositionally biased region" description="Basic and acidic residues" evidence="1">
    <location>
        <begin position="522"/>
        <end position="557"/>
    </location>
</feature>
<feature type="compositionally biased region" description="Basic residues" evidence="1">
    <location>
        <begin position="1628"/>
        <end position="1638"/>
    </location>
</feature>
<dbReference type="GeneID" id="103516985"/>